<evidence type="ECO:0000313" key="2">
    <source>
        <dbReference type="EMBL" id="CCC49272.1"/>
    </source>
</evidence>
<feature type="region of interest" description="Disordered" evidence="1">
    <location>
        <begin position="154"/>
        <end position="191"/>
    </location>
</feature>
<feature type="compositionally biased region" description="Polar residues" evidence="1">
    <location>
        <begin position="156"/>
        <end position="165"/>
    </location>
</feature>
<dbReference type="EMBL" id="HE573023">
    <property type="protein sequence ID" value="CCC49272.1"/>
    <property type="molecule type" value="Genomic_DNA"/>
</dbReference>
<dbReference type="VEuPathDB" id="TriTrypDB:TvY486_0705920"/>
<protein>
    <submittedName>
        <fullName evidence="2">Uncharacterized protein</fullName>
    </submittedName>
</protein>
<proteinExistence type="predicted"/>
<dbReference type="AlphaFoldDB" id="G0TZ69"/>
<feature type="compositionally biased region" description="Polar residues" evidence="1">
    <location>
        <begin position="18"/>
        <end position="30"/>
    </location>
</feature>
<evidence type="ECO:0000256" key="1">
    <source>
        <dbReference type="SAM" id="MobiDB-lite"/>
    </source>
</evidence>
<name>G0TZ69_TRYVY</name>
<reference evidence="2" key="1">
    <citation type="journal article" date="2012" name="Proc. Natl. Acad. Sci. U.S.A.">
        <title>Antigenic diversity is generated by distinct evolutionary mechanisms in African trypanosome species.</title>
        <authorList>
            <person name="Jackson A.P."/>
            <person name="Berry A."/>
            <person name="Aslett M."/>
            <person name="Allison H.C."/>
            <person name="Burton P."/>
            <person name="Vavrova-Anderson J."/>
            <person name="Brown R."/>
            <person name="Browne H."/>
            <person name="Corton N."/>
            <person name="Hauser H."/>
            <person name="Gamble J."/>
            <person name="Gilderthorp R."/>
            <person name="Marcello L."/>
            <person name="McQuillan J."/>
            <person name="Otto T.D."/>
            <person name="Quail M.A."/>
            <person name="Sanders M.J."/>
            <person name="van Tonder A."/>
            <person name="Ginger M.L."/>
            <person name="Field M.C."/>
            <person name="Barry J.D."/>
            <person name="Hertz-Fowler C."/>
            <person name="Berriman M."/>
        </authorList>
    </citation>
    <scope>NUCLEOTIDE SEQUENCE</scope>
    <source>
        <strain evidence="2">Y486</strain>
    </source>
</reference>
<feature type="compositionally biased region" description="Basic residues" evidence="1">
    <location>
        <begin position="1"/>
        <end position="17"/>
    </location>
</feature>
<feature type="compositionally biased region" description="Polar residues" evidence="1">
    <location>
        <begin position="290"/>
        <end position="299"/>
    </location>
</feature>
<feature type="compositionally biased region" description="Low complexity" evidence="1">
    <location>
        <begin position="166"/>
        <end position="180"/>
    </location>
</feature>
<accession>G0TZ69</accession>
<gene>
    <name evidence="2" type="ORF">TVY486_0705920</name>
</gene>
<sequence>MATHRDSKRRFGKKTRQKASMQREPSSSNVLVYDSDDGRRERRENAALLAAQILSDENLERTARSRKKYRNRLKRLGGVYEELCRGVIPVIDNSRNKGKSNAGGRKLVEAGKRARSCEPQQWNASGVETSPLPGDVEGVRATFMVGKIIGCRSPLQRRNPSSSADSSLLTPPTSQSTPSQARDKSAAPRVTNSVESVAAMGVTQPPLDSNTRAGGGSPLHADLSPAELNAVELLACDTECVLPPHWLRGQEEFSPTVLYGAEEAAKARGHQMPATTAVEHTVKRALFLSTDNESVSQPRVPQEDTRSSEHTQYGTTPLTTLAATSVWDATLLRFNKLSQHRNFRHCTPLPC</sequence>
<feature type="region of interest" description="Disordered" evidence="1">
    <location>
        <begin position="1"/>
        <end position="38"/>
    </location>
</feature>
<feature type="region of interest" description="Disordered" evidence="1">
    <location>
        <begin position="290"/>
        <end position="312"/>
    </location>
</feature>
<organism evidence="2">
    <name type="scientific">Trypanosoma vivax (strain Y486)</name>
    <dbReference type="NCBI Taxonomy" id="1055687"/>
    <lineage>
        <taxon>Eukaryota</taxon>
        <taxon>Discoba</taxon>
        <taxon>Euglenozoa</taxon>
        <taxon>Kinetoplastea</taxon>
        <taxon>Metakinetoplastina</taxon>
        <taxon>Trypanosomatida</taxon>
        <taxon>Trypanosomatidae</taxon>
        <taxon>Trypanosoma</taxon>
        <taxon>Duttonella</taxon>
    </lineage>
</organism>